<dbReference type="InterPro" id="IPR011009">
    <property type="entry name" value="Kinase-like_dom_sf"/>
</dbReference>
<feature type="domain" description="CHK kinase-like" evidence="9">
    <location>
        <begin position="985"/>
        <end position="1183"/>
    </location>
</feature>
<evidence type="ECO:0000259" key="9">
    <source>
        <dbReference type="SMART" id="SM00587"/>
    </source>
</evidence>
<dbReference type="InterPro" id="IPR057644">
    <property type="entry name" value="Beta-prop_WDR75_2nd"/>
</dbReference>
<dbReference type="Gene3D" id="2.130.10.10">
    <property type="entry name" value="YVTN repeat-like/Quinoprotein amine dehydrogenase"/>
    <property type="match status" value="2"/>
</dbReference>
<dbReference type="SUPFAM" id="SSF56112">
    <property type="entry name" value="Protein kinase-like (PK-like)"/>
    <property type="match status" value="1"/>
</dbReference>
<dbReference type="InterPro" id="IPR011047">
    <property type="entry name" value="Quinoprotein_ADH-like_sf"/>
</dbReference>
<keyword evidence="3" id="KW-0690">Ribosome biogenesis</keyword>
<evidence type="ECO:0000256" key="7">
    <source>
        <dbReference type="ARBA" id="ARBA00023163"/>
    </source>
</evidence>
<name>A0A8B8I584_VANTA</name>
<dbReference type="SUPFAM" id="SSF50998">
    <property type="entry name" value="Quinoprotein alcohol dehydrogenase-like"/>
    <property type="match status" value="1"/>
</dbReference>
<protein>
    <submittedName>
        <fullName evidence="11">WD repeat-containing protein 75-like</fullName>
    </submittedName>
</protein>
<dbReference type="SMART" id="SM00587">
    <property type="entry name" value="CHK"/>
    <property type="match status" value="1"/>
</dbReference>
<proteinExistence type="predicted"/>
<dbReference type="InterPro" id="IPR015943">
    <property type="entry name" value="WD40/YVTN_repeat-like_dom_sf"/>
</dbReference>
<dbReference type="GO" id="GO:0032040">
    <property type="term" value="C:small-subunit processome"/>
    <property type="evidence" value="ECO:0007669"/>
    <property type="project" value="InterPro"/>
</dbReference>
<reference evidence="11" key="1">
    <citation type="submission" date="2025-08" db="UniProtKB">
        <authorList>
            <consortium name="RefSeq"/>
        </authorList>
    </citation>
    <scope>IDENTIFICATION</scope>
    <source>
        <tissue evidence="11">Whole body</tissue>
    </source>
</reference>
<dbReference type="SUPFAM" id="SSF50960">
    <property type="entry name" value="TolB, C-terminal domain"/>
    <property type="match status" value="1"/>
</dbReference>
<sequence>MVVKSNSDRISNRYVFNRKAGRSIIERRPVFSPDGESVAIIVENLVRVYSIQTGDCVRTLETEVSINELVAVQFPEDEDYNLYGCSDDGYVTTWSWEQGAVLRKTKLQIPENTKIITFNLADSNECFIIAVDGNRKLHLGSYSVKDGGLIYEYKNLKIKYHDIICVSLGWCNNDRFAAITNGTMMLFIQNLNQPHLKLELINNNKFRILSVAAHHKESTVAITDTIGRVTIIRGNLYNYKSIAREVLHWHFLPPMAVCFSVQGSYLISGGMENVLVKWTIGHLQNKTNEKAFIPRLPGMIRYITTNNSHIAITLSNNSVIIANAQMRVVSTILECGGLSPVCKALGAALVYHRPLSALLMPGRTGHLQLYSTTTDKVLYNIDITAMNSIPSERQNLLPLETEVTCAAISADGSWLVTSEYRNDGINYPEEKLKFWAAQANNTSPFKLNTCVNLSHGGCNVVSLALNNKGEFCVSSGTDQKFRIWKRDSTSQQHRKKVVWGCLTACYYSSGITHFLSNPVLNNFKSGEILTPGKIENLPYMKEINRKNDVLKRIINIHKEHDFVDTSVVDRYVGKDDEFAMGGVAISQDGSLIAAWFGSKLTLWDSHLCNLRTTLSHPALRPKGVHVQFGNNDAAHYLVCTTENCVAVWSLLSLTIKWMVQIKTTCLVSDPLSNKMAMVTTNNDVYVFSPHSSTPLLIQKRLLNPETGVFKQCVFGTSIGEDVRLYVMRNDSEIYCLEPEKSEEGQLEAISQRRLPSSAFHALLAHRQEDVAQNTYAQVTQTQDDSLGNNAISQFLSAAPHMIPPVSLLCPLFLQHISGYKEIEEDEEDDAIMEIDPQSSDEEDTEVKSSHTPKAVQLWVPNYEEIKENRLKKILKEPLLDLHSTSSLFVNILSWTIEDYSDQLIGYLGEHLSLTVVIEDKGNVRQVIYFIKCIPRLDEWKANYLRETKFFNKEYAMLNSLFKMFRDSDGLNKWRPKLLHIKEELFVFEDVTQSGYTMPNNLNTLNYEELKATVTALAKFHAQSYIYEEIKSRELKRPYKIWEDYSEYLCEPSKGQSWRDTGMQAAIDFLKVFSEYRSKPNFTELIAEIVPKLFSSADELMKPSLKIRNVVIHRDIWSNNIFLKKLENNKMHALLIDYQTVLYSPPMLDLSSLIYFNTTKSFRRNYTKRIIEHYYDELSKELKLKNIDIFSIVNIANMEELYKESLVFGMTQAALIVPIIAMTNERRKQYFTDPKSCYRINCVSRSQEFIELAKENVEYQRRVIELLDEIVERFVYPSTTANIFK</sequence>
<dbReference type="Gene3D" id="3.90.1200.10">
    <property type="match status" value="1"/>
</dbReference>
<evidence type="ECO:0000313" key="10">
    <source>
        <dbReference type="Proteomes" id="UP001652626"/>
    </source>
</evidence>
<evidence type="ECO:0000256" key="6">
    <source>
        <dbReference type="ARBA" id="ARBA00022737"/>
    </source>
</evidence>
<dbReference type="OrthoDB" id="4096at2759"/>
<keyword evidence="5" id="KW-0853">WD repeat</keyword>
<dbReference type="Proteomes" id="UP001652626">
    <property type="component" value="Chromosome 13"/>
</dbReference>
<keyword evidence="4" id="KW-0698">rRNA processing</keyword>
<dbReference type="Pfam" id="PF23869">
    <property type="entry name" value="Beta-prop_WDR75_1st"/>
    <property type="match status" value="1"/>
</dbReference>
<dbReference type="GeneID" id="113397908"/>
<evidence type="ECO:0000256" key="3">
    <source>
        <dbReference type="ARBA" id="ARBA00022517"/>
    </source>
</evidence>
<dbReference type="Pfam" id="PF02958">
    <property type="entry name" value="EcKL"/>
    <property type="match status" value="1"/>
</dbReference>
<evidence type="ECO:0000256" key="8">
    <source>
        <dbReference type="ARBA" id="ARBA00023242"/>
    </source>
</evidence>
<dbReference type="GO" id="GO:0003723">
    <property type="term" value="F:RNA binding"/>
    <property type="evidence" value="ECO:0007669"/>
    <property type="project" value="InterPro"/>
</dbReference>
<organism evidence="10 11">
    <name type="scientific">Vanessa tameamea</name>
    <name type="common">Kamehameha butterfly</name>
    <dbReference type="NCBI Taxonomy" id="334116"/>
    <lineage>
        <taxon>Eukaryota</taxon>
        <taxon>Metazoa</taxon>
        <taxon>Ecdysozoa</taxon>
        <taxon>Arthropoda</taxon>
        <taxon>Hexapoda</taxon>
        <taxon>Insecta</taxon>
        <taxon>Pterygota</taxon>
        <taxon>Neoptera</taxon>
        <taxon>Endopterygota</taxon>
        <taxon>Lepidoptera</taxon>
        <taxon>Glossata</taxon>
        <taxon>Ditrysia</taxon>
        <taxon>Papilionoidea</taxon>
        <taxon>Nymphalidae</taxon>
        <taxon>Nymphalinae</taxon>
        <taxon>Vanessa</taxon>
    </lineage>
</organism>
<dbReference type="PANTHER" id="PTHR44215:SF1">
    <property type="entry name" value="WD REPEAT-CONTAINING PROTEIN 75"/>
    <property type="match status" value="1"/>
</dbReference>
<dbReference type="InterPro" id="IPR004119">
    <property type="entry name" value="EcKL"/>
</dbReference>
<dbReference type="Pfam" id="PF23769">
    <property type="entry name" value="Beta-prop_WDR75_2nd"/>
    <property type="match status" value="2"/>
</dbReference>
<dbReference type="InterPro" id="IPR015897">
    <property type="entry name" value="CHK_kinase-like"/>
</dbReference>
<dbReference type="PANTHER" id="PTHR44215">
    <property type="entry name" value="WD REPEAT-CONTAINING PROTEIN 75"/>
    <property type="match status" value="1"/>
</dbReference>
<keyword evidence="8" id="KW-0539">Nucleus</keyword>
<evidence type="ECO:0000256" key="1">
    <source>
        <dbReference type="ARBA" id="ARBA00004419"/>
    </source>
</evidence>
<evidence type="ECO:0000256" key="5">
    <source>
        <dbReference type="ARBA" id="ARBA00022574"/>
    </source>
</evidence>
<dbReference type="OMA" id="WEDYSEY"/>
<dbReference type="InterPro" id="IPR053826">
    <property type="entry name" value="WDR75"/>
</dbReference>
<dbReference type="InterPro" id="IPR001680">
    <property type="entry name" value="WD40_rpt"/>
</dbReference>
<evidence type="ECO:0000256" key="4">
    <source>
        <dbReference type="ARBA" id="ARBA00022552"/>
    </source>
</evidence>
<comment type="subcellular location">
    <subcellularLocation>
        <location evidence="1">Cytoplasmic vesicle</location>
        <location evidence="1">Autophagosome</location>
    </subcellularLocation>
    <subcellularLocation>
        <location evidence="2">Nucleus</location>
        <location evidence="2">Nucleolus</location>
    </subcellularLocation>
</comment>
<keyword evidence="6" id="KW-0677">Repeat</keyword>
<keyword evidence="7" id="KW-0804">Transcription</keyword>
<keyword evidence="10" id="KW-1185">Reference proteome</keyword>
<accession>A0A8B8I584</accession>
<dbReference type="SMART" id="SM00320">
    <property type="entry name" value="WD40"/>
    <property type="match status" value="4"/>
</dbReference>
<evidence type="ECO:0000256" key="2">
    <source>
        <dbReference type="ARBA" id="ARBA00004604"/>
    </source>
</evidence>
<evidence type="ECO:0000313" key="11">
    <source>
        <dbReference type="RefSeq" id="XP_026492224.2"/>
    </source>
</evidence>
<dbReference type="GO" id="GO:2000234">
    <property type="term" value="P:positive regulation of rRNA processing"/>
    <property type="evidence" value="ECO:0007669"/>
    <property type="project" value="TreeGrafter"/>
</dbReference>
<dbReference type="RefSeq" id="XP_026492224.2">
    <property type="nucleotide sequence ID" value="XM_026636439.2"/>
</dbReference>
<gene>
    <name evidence="11" type="primary">LOC113397908</name>
</gene>
<dbReference type="GO" id="GO:0006364">
    <property type="term" value="P:rRNA processing"/>
    <property type="evidence" value="ECO:0007669"/>
    <property type="project" value="UniProtKB-KW"/>
</dbReference>
<dbReference type="GO" id="GO:0045943">
    <property type="term" value="P:positive regulation of transcription by RNA polymerase I"/>
    <property type="evidence" value="ECO:0007669"/>
    <property type="project" value="InterPro"/>
</dbReference>
<dbReference type="GO" id="GO:0005776">
    <property type="term" value="C:autophagosome"/>
    <property type="evidence" value="ECO:0007669"/>
    <property type="project" value="UniProtKB-SubCell"/>
</dbReference>